<sequence length="659" mass="73930">MPETIRAAILQVHARVLEAEGVKGIEKQRELFRREPHLAQAVRTILLKESKTDKGGTRHQMQGTGKDDGDKLHNDPLQPVYFEVFANDGQNRLALLPTEILRQIFDLAFIPPNTPYVFHGIPPYDYNHVAAQIARDDSFPDSVRQAAREVVAKHIWLFNIDKVIHTTSVLAPPSELGRSVRHLMLSEGALTLRNELHRNPQVDEPRTAAQIRYAQRIARNYRLTLPLEERPWSCTDATLWARTMADVLALLKTMPALHDMLCYEDGVGLLPQETHGELARSGEHALALPALRKLHLVDQSHFVHQWRDHGLPLGLLDSGCALLHAVPRLEGLYLTGYERVLSLSSASSVTTNSVRDAGSIATHSAFPRLLCLKTLHIKYCPMSPEDLRAVLRMAGPHLASATIHIPRVLGSFRPDDSPDCLQALACGSHFAFTWQDVLGALAPWKDTTLKQLNTSLRVLGTPRDGTTPRLVLSGVHPQAIQRPTVHILNENQSPRQQPAMALLRRFSALRYLELSPDLLDWSIDQDTDILAEFNDQITDPDSYAERCDAYDHTRPMLAKRLVALALPRQLVSLTITQPVGYQTHATDHCHPTLKAIALGQAVVEAVRLGKFPNLQVLVVEPARHWDMLHDVKVVHIVDGEEVPTGQQQRLEMRWDPAYW</sequence>
<protein>
    <submittedName>
        <fullName evidence="2">Uncharacterized protein</fullName>
    </submittedName>
</protein>
<evidence type="ECO:0000256" key="1">
    <source>
        <dbReference type="SAM" id="MobiDB-lite"/>
    </source>
</evidence>
<name>A0ABP0AYA3_9PEZI</name>
<accession>A0ABP0AYA3</accession>
<comment type="caution">
    <text evidence="2">The sequence shown here is derived from an EMBL/GenBank/DDBJ whole genome shotgun (WGS) entry which is preliminary data.</text>
</comment>
<proteinExistence type="predicted"/>
<dbReference type="EMBL" id="CAWUHB010000005">
    <property type="protein sequence ID" value="CAK7212243.1"/>
    <property type="molecule type" value="Genomic_DNA"/>
</dbReference>
<feature type="region of interest" description="Disordered" evidence="1">
    <location>
        <begin position="50"/>
        <end position="72"/>
    </location>
</feature>
<dbReference type="Proteomes" id="UP001642405">
    <property type="component" value="Unassembled WGS sequence"/>
</dbReference>
<gene>
    <name evidence="2" type="ORF">SCUCBS95973_001398</name>
</gene>
<reference evidence="2 3" key="1">
    <citation type="submission" date="2024-01" db="EMBL/GenBank/DDBJ databases">
        <authorList>
            <person name="Allen C."/>
            <person name="Tagirdzhanova G."/>
        </authorList>
    </citation>
    <scope>NUCLEOTIDE SEQUENCE [LARGE SCALE GENOMIC DNA]</scope>
</reference>
<organism evidence="2 3">
    <name type="scientific">Sporothrix curviconia</name>
    <dbReference type="NCBI Taxonomy" id="1260050"/>
    <lineage>
        <taxon>Eukaryota</taxon>
        <taxon>Fungi</taxon>
        <taxon>Dikarya</taxon>
        <taxon>Ascomycota</taxon>
        <taxon>Pezizomycotina</taxon>
        <taxon>Sordariomycetes</taxon>
        <taxon>Sordariomycetidae</taxon>
        <taxon>Ophiostomatales</taxon>
        <taxon>Ophiostomataceae</taxon>
        <taxon>Sporothrix</taxon>
    </lineage>
</organism>
<keyword evidence="3" id="KW-1185">Reference proteome</keyword>
<evidence type="ECO:0000313" key="3">
    <source>
        <dbReference type="Proteomes" id="UP001642405"/>
    </source>
</evidence>
<evidence type="ECO:0000313" key="2">
    <source>
        <dbReference type="EMBL" id="CAK7212243.1"/>
    </source>
</evidence>